<protein>
    <recommendedName>
        <fullName evidence="1">DUF6884 domain-containing protein</fullName>
    </recommendedName>
</protein>
<proteinExistence type="predicted"/>
<evidence type="ECO:0000313" key="3">
    <source>
        <dbReference type="Proteomes" id="UP000808914"/>
    </source>
</evidence>
<name>A0ABS2Q4S2_9BACL</name>
<dbReference type="EMBL" id="JAFBER010000022">
    <property type="protein sequence ID" value="MBM7646492.1"/>
    <property type="molecule type" value="Genomic_DNA"/>
</dbReference>
<organism evidence="2 3">
    <name type="scientific">Scopulibacillus daqui</name>
    <dbReference type="NCBI Taxonomy" id="1469162"/>
    <lineage>
        <taxon>Bacteria</taxon>
        <taxon>Bacillati</taxon>
        <taxon>Bacillota</taxon>
        <taxon>Bacilli</taxon>
        <taxon>Bacillales</taxon>
        <taxon>Sporolactobacillaceae</taxon>
        <taxon>Scopulibacillus</taxon>
    </lineage>
</organism>
<comment type="caution">
    <text evidence="2">The sequence shown here is derived from an EMBL/GenBank/DDBJ whole genome shotgun (WGS) entry which is preliminary data.</text>
</comment>
<keyword evidence="3" id="KW-1185">Reference proteome</keyword>
<gene>
    <name evidence="2" type="ORF">JOD45_002722</name>
</gene>
<reference evidence="2 3" key="1">
    <citation type="submission" date="2021-01" db="EMBL/GenBank/DDBJ databases">
        <title>Genomic Encyclopedia of Type Strains, Phase IV (KMG-IV): sequencing the most valuable type-strain genomes for metagenomic binning, comparative biology and taxonomic classification.</title>
        <authorList>
            <person name="Goeker M."/>
        </authorList>
    </citation>
    <scope>NUCLEOTIDE SEQUENCE [LARGE SCALE GENOMIC DNA]</scope>
    <source>
        <strain evidence="2 3">DSM 28236</strain>
    </source>
</reference>
<evidence type="ECO:0000313" key="2">
    <source>
        <dbReference type="EMBL" id="MBM7646492.1"/>
    </source>
</evidence>
<dbReference type="Pfam" id="PF21818">
    <property type="entry name" value="DUF6884"/>
    <property type="match status" value="1"/>
</dbReference>
<dbReference type="InterPro" id="IPR049251">
    <property type="entry name" value="DUF6884"/>
</dbReference>
<accession>A0ABS2Q4S2</accession>
<evidence type="ECO:0000259" key="1">
    <source>
        <dbReference type="Pfam" id="PF21818"/>
    </source>
</evidence>
<sequence>MAEKIGLLATARKKSNSPEKVIDFYKSPLFIKSVQYAKTHYKRFYFYNAKDGLLLPDQIMSPYDVSIKRFTIHEKRIWGKKVIQDFLSYETPEDKIIYLHGGQVYRKFLEPELKQQGFIYEIPLKGLGIGEQLKWYEHHIDS</sequence>
<feature type="domain" description="DUF6884" evidence="1">
    <location>
        <begin position="6"/>
        <end position="137"/>
    </location>
</feature>
<dbReference type="RefSeq" id="WP_205004374.1">
    <property type="nucleotide sequence ID" value="NZ_JAFBER010000022.1"/>
</dbReference>
<dbReference type="Proteomes" id="UP000808914">
    <property type="component" value="Unassembled WGS sequence"/>
</dbReference>